<dbReference type="SUPFAM" id="SSF56574">
    <property type="entry name" value="Serpins"/>
    <property type="match status" value="1"/>
</dbReference>
<dbReference type="InterPro" id="IPR023796">
    <property type="entry name" value="Serpin_dom"/>
</dbReference>
<accession>A0AA86Q1R4</accession>
<dbReference type="EMBL" id="CATOUU010000812">
    <property type="protein sequence ID" value="CAI9950475.1"/>
    <property type="molecule type" value="Genomic_DNA"/>
</dbReference>
<evidence type="ECO:0000256" key="2">
    <source>
        <dbReference type="RuleBase" id="RU000411"/>
    </source>
</evidence>
<dbReference type="CDD" id="cd00172">
    <property type="entry name" value="serpin"/>
    <property type="match status" value="1"/>
</dbReference>
<dbReference type="Pfam" id="PF00079">
    <property type="entry name" value="Serpin"/>
    <property type="match status" value="1"/>
</dbReference>
<evidence type="ECO:0000313" key="4">
    <source>
        <dbReference type="EMBL" id="CAI9950475.1"/>
    </source>
</evidence>
<dbReference type="PANTHER" id="PTHR11461:SF211">
    <property type="entry name" value="GH10112P-RELATED"/>
    <property type="match status" value="1"/>
</dbReference>
<protein>
    <submittedName>
        <fullName evidence="4">Serpin 1</fullName>
    </submittedName>
    <submittedName>
        <fullName evidence="5">Serpin_1</fullName>
    </submittedName>
</protein>
<evidence type="ECO:0000259" key="3">
    <source>
        <dbReference type="SMART" id="SM00093"/>
    </source>
</evidence>
<comment type="similarity">
    <text evidence="1 2">Belongs to the serpin family.</text>
</comment>
<dbReference type="Gene3D" id="2.30.39.10">
    <property type="entry name" value="Alpha-1-antitrypsin, domain 1"/>
    <property type="match status" value="1"/>
</dbReference>
<dbReference type="InterPro" id="IPR042185">
    <property type="entry name" value="Serpin_sf_2"/>
</dbReference>
<dbReference type="Proteomes" id="UP001642409">
    <property type="component" value="Unassembled WGS sequence"/>
</dbReference>
<proteinExistence type="inferred from homology"/>
<organism evidence="4">
    <name type="scientific">Hexamita inflata</name>
    <dbReference type="NCBI Taxonomy" id="28002"/>
    <lineage>
        <taxon>Eukaryota</taxon>
        <taxon>Metamonada</taxon>
        <taxon>Diplomonadida</taxon>
        <taxon>Hexamitidae</taxon>
        <taxon>Hexamitinae</taxon>
        <taxon>Hexamita</taxon>
    </lineage>
</organism>
<keyword evidence="6" id="KW-1185">Reference proteome</keyword>
<dbReference type="PANTHER" id="PTHR11461">
    <property type="entry name" value="SERINE PROTEASE INHIBITOR, SERPIN"/>
    <property type="match status" value="1"/>
</dbReference>
<name>A0AA86Q1R4_9EUKA</name>
<gene>
    <name evidence="5" type="ORF">HINF_LOCUS34783</name>
    <name evidence="4" type="ORF">HINF_LOCUS38120</name>
</gene>
<dbReference type="InterPro" id="IPR042178">
    <property type="entry name" value="Serpin_sf_1"/>
</dbReference>
<evidence type="ECO:0000313" key="6">
    <source>
        <dbReference type="Proteomes" id="UP001642409"/>
    </source>
</evidence>
<dbReference type="AlphaFoldDB" id="A0AA86Q1R4"/>
<dbReference type="InterPro" id="IPR036186">
    <property type="entry name" value="Serpin_sf"/>
</dbReference>
<dbReference type="SMART" id="SM00093">
    <property type="entry name" value="SERPIN"/>
    <property type="match status" value="1"/>
</dbReference>
<sequence length="343" mass="38465">MSNTSTLNQHTQKVAGMLDFTSKSTCYSPFSLMHALSLLAKCSNDASIQELVQKLELNEAQIQDFVAQLKKDASIAVASNIFDANILGLNEDFKKLMLKQYDVVPEQLVSAAQVNGWCSKHTNNKIKEIVDSVEGMETVLISAIHFKAAWDIKFNTYLTCKMPFNGFTKQSEVNMMNAKFKMDYVKTRTAQVVRLPYCNSTLSACIILPLAKSQKDFKDALSLTNLQPSFSKCETALSLPRFTISSSFNLEDLLQQFGVSKIFNNIDCAETLNKQLRMQKIIQKTFIETNENGTEAAAVTAMFEDNDDIEFNQNIVKMVCDHPFWFILSGKRGVVFVSSITLS</sequence>
<dbReference type="EMBL" id="CAXDID020000124">
    <property type="protein sequence ID" value="CAL6033050.1"/>
    <property type="molecule type" value="Genomic_DNA"/>
</dbReference>
<dbReference type="InterPro" id="IPR000215">
    <property type="entry name" value="Serpin_fam"/>
</dbReference>
<dbReference type="Gene3D" id="3.30.497.10">
    <property type="entry name" value="Antithrombin, subunit I, domain 2"/>
    <property type="match status" value="1"/>
</dbReference>
<reference evidence="4" key="1">
    <citation type="submission" date="2023-06" db="EMBL/GenBank/DDBJ databases">
        <authorList>
            <person name="Kurt Z."/>
        </authorList>
    </citation>
    <scope>NUCLEOTIDE SEQUENCE</scope>
</reference>
<feature type="domain" description="Serpin" evidence="3">
    <location>
        <begin position="4"/>
        <end position="343"/>
    </location>
</feature>
<dbReference type="GO" id="GO:0004867">
    <property type="term" value="F:serine-type endopeptidase inhibitor activity"/>
    <property type="evidence" value="ECO:0007669"/>
    <property type="project" value="InterPro"/>
</dbReference>
<reference evidence="5 6" key="2">
    <citation type="submission" date="2024-07" db="EMBL/GenBank/DDBJ databases">
        <authorList>
            <person name="Akdeniz Z."/>
        </authorList>
    </citation>
    <scope>NUCLEOTIDE SEQUENCE [LARGE SCALE GENOMIC DNA]</scope>
</reference>
<evidence type="ECO:0000256" key="1">
    <source>
        <dbReference type="ARBA" id="ARBA00009500"/>
    </source>
</evidence>
<comment type="caution">
    <text evidence="4">The sequence shown here is derived from an EMBL/GenBank/DDBJ whole genome shotgun (WGS) entry which is preliminary data.</text>
</comment>
<evidence type="ECO:0000313" key="5">
    <source>
        <dbReference type="EMBL" id="CAL6033050.1"/>
    </source>
</evidence>
<dbReference type="GO" id="GO:0005615">
    <property type="term" value="C:extracellular space"/>
    <property type="evidence" value="ECO:0007669"/>
    <property type="project" value="InterPro"/>
</dbReference>